<reference evidence="2 3" key="1">
    <citation type="journal article" date="2021" name="Environ. Microbiol.">
        <title>Gene family expansions and transcriptome signatures uncover fungal adaptations to wood decay.</title>
        <authorList>
            <person name="Hage H."/>
            <person name="Miyauchi S."/>
            <person name="Viragh M."/>
            <person name="Drula E."/>
            <person name="Min B."/>
            <person name="Chaduli D."/>
            <person name="Navarro D."/>
            <person name="Favel A."/>
            <person name="Norest M."/>
            <person name="Lesage-Meessen L."/>
            <person name="Balint B."/>
            <person name="Merenyi Z."/>
            <person name="de Eugenio L."/>
            <person name="Morin E."/>
            <person name="Martinez A.T."/>
            <person name="Baldrian P."/>
            <person name="Stursova M."/>
            <person name="Martinez M.J."/>
            <person name="Novotny C."/>
            <person name="Magnuson J.K."/>
            <person name="Spatafora J.W."/>
            <person name="Maurice S."/>
            <person name="Pangilinan J."/>
            <person name="Andreopoulos W."/>
            <person name="LaButti K."/>
            <person name="Hundley H."/>
            <person name="Na H."/>
            <person name="Kuo A."/>
            <person name="Barry K."/>
            <person name="Lipzen A."/>
            <person name="Henrissat B."/>
            <person name="Riley R."/>
            <person name="Ahrendt S."/>
            <person name="Nagy L.G."/>
            <person name="Grigoriev I.V."/>
            <person name="Martin F."/>
            <person name="Rosso M.N."/>
        </authorList>
    </citation>
    <scope>NUCLEOTIDE SEQUENCE [LARGE SCALE GENOMIC DNA]</scope>
    <source>
        <strain evidence="2 3">CIRM-BRFM 1785</strain>
    </source>
</reference>
<feature type="region of interest" description="Disordered" evidence="1">
    <location>
        <begin position="252"/>
        <end position="420"/>
    </location>
</feature>
<feature type="compositionally biased region" description="Polar residues" evidence="1">
    <location>
        <begin position="1"/>
        <end position="20"/>
    </location>
</feature>
<keyword evidence="3" id="KW-1185">Reference proteome</keyword>
<feature type="region of interest" description="Disordered" evidence="1">
    <location>
        <begin position="713"/>
        <end position="756"/>
    </location>
</feature>
<name>A0ABQ8KKF3_9APHY</name>
<organism evidence="2 3">
    <name type="scientific">Rhodofomes roseus</name>
    <dbReference type="NCBI Taxonomy" id="34475"/>
    <lineage>
        <taxon>Eukaryota</taxon>
        <taxon>Fungi</taxon>
        <taxon>Dikarya</taxon>
        <taxon>Basidiomycota</taxon>
        <taxon>Agaricomycotina</taxon>
        <taxon>Agaricomycetes</taxon>
        <taxon>Polyporales</taxon>
        <taxon>Rhodofomes</taxon>
    </lineage>
</organism>
<protein>
    <submittedName>
        <fullName evidence="2">Uncharacterized protein</fullName>
    </submittedName>
</protein>
<accession>A0ABQ8KKF3</accession>
<sequence length="756" mass="82443">MNQTPSSNHGGSMLTTNNVAAQGAYEDVPNSRPQSPTTYRAMTSSSPSARLSPGRSYASAVARSLSPRNSNENDQNTAGPAPPPSTPVSLANVTNNNLRLATMSSQEAGWTVVSHKKKGKAVAGAIGRRGSNTPRPDEVRRVVLEDQVVEAEDPGSASRKRRRTEEDLGNEDSPSVETRTQNAPVRLPTSETSQPPTASSEPAASSSRVPHPVQSNEPSSSRPHNSVVDSSLDIGFAIVPDSDVVESLLAIPDHSSPHTPLHVPASGRRHSGRAARASIDTSDDDDQSDIGDLLPLFPLPPSSIPTSSPRTPAPHRHQRQATPIAPARGHRWSVVSTSSIDDDGSWRSSQRTPSIQEVEMADATRPDTPIPTSSSHSRRRIRRRLLRRERREHRAASVASTSQTSADDGPDEPPITFDVDALDPDYVAPLSRSWRRVQGDSASWRGRGMAAAQRESWNELDDTESVLAVQIPFHGTEEPGVSMRIELMLEVFRRVLLIPGAFILPGYSVAGFHGMNTEPFWYLARGIPLPTIVALVGLGWLNSTPITLNFDFWRDSNPHLCGMFRFIYRFGAQTKAEYENLVRRALLESDLFDTTYDVLTRDISRGGMWRGSTRIDALNAILDSIDVDIIHCRVSANTTEPVAVIYVMPPTSDRRDWLRFSSQLKRHHFGSNIAGHPEPFTSRVWCGYCHSLGHIAGACSVRRTIGWHEPPLQTQQQAQPPQNNGANGAIGRGRGRGNGRGNGRGRGGNGRGRGNF</sequence>
<dbReference type="RefSeq" id="XP_047780510.1">
    <property type="nucleotide sequence ID" value="XM_047927313.1"/>
</dbReference>
<feature type="compositionally biased region" description="Polar residues" evidence="1">
    <location>
        <begin position="31"/>
        <end position="49"/>
    </location>
</feature>
<dbReference type="Proteomes" id="UP000814176">
    <property type="component" value="Unassembled WGS sequence"/>
</dbReference>
<dbReference type="EMBL" id="JADCUA010000007">
    <property type="protein sequence ID" value="KAH9838595.1"/>
    <property type="molecule type" value="Genomic_DNA"/>
</dbReference>
<dbReference type="GeneID" id="72008045"/>
<feature type="region of interest" description="Disordered" evidence="1">
    <location>
        <begin position="1"/>
        <end position="87"/>
    </location>
</feature>
<comment type="caution">
    <text evidence="2">The sequence shown here is derived from an EMBL/GenBank/DDBJ whole genome shotgun (WGS) entry which is preliminary data.</text>
</comment>
<feature type="compositionally biased region" description="Low complexity" evidence="1">
    <location>
        <begin position="396"/>
        <end position="406"/>
    </location>
</feature>
<gene>
    <name evidence="2" type="ORF">C8Q71DRAFT_856531</name>
</gene>
<evidence type="ECO:0000313" key="2">
    <source>
        <dbReference type="EMBL" id="KAH9838595.1"/>
    </source>
</evidence>
<feature type="compositionally biased region" description="Polar residues" evidence="1">
    <location>
        <begin position="172"/>
        <end position="183"/>
    </location>
</feature>
<feature type="compositionally biased region" description="Polar residues" evidence="1">
    <location>
        <begin position="346"/>
        <end position="355"/>
    </location>
</feature>
<feature type="compositionally biased region" description="Polar residues" evidence="1">
    <location>
        <begin position="213"/>
        <end position="227"/>
    </location>
</feature>
<feature type="region of interest" description="Disordered" evidence="1">
    <location>
        <begin position="115"/>
        <end position="227"/>
    </location>
</feature>
<proteinExistence type="predicted"/>
<feature type="compositionally biased region" description="Polar residues" evidence="1">
    <location>
        <begin position="66"/>
        <end position="78"/>
    </location>
</feature>
<evidence type="ECO:0000256" key="1">
    <source>
        <dbReference type="SAM" id="MobiDB-lite"/>
    </source>
</evidence>
<feature type="compositionally biased region" description="Low complexity" evidence="1">
    <location>
        <begin position="188"/>
        <end position="207"/>
    </location>
</feature>
<feature type="compositionally biased region" description="Basic and acidic residues" evidence="1">
    <location>
        <begin position="135"/>
        <end position="144"/>
    </location>
</feature>
<feature type="compositionally biased region" description="Low complexity" evidence="1">
    <location>
        <begin position="121"/>
        <end position="130"/>
    </location>
</feature>
<feature type="compositionally biased region" description="Basic residues" evidence="1">
    <location>
        <begin position="376"/>
        <end position="393"/>
    </location>
</feature>
<feature type="compositionally biased region" description="Gly residues" evidence="1">
    <location>
        <begin position="728"/>
        <end position="756"/>
    </location>
</feature>
<evidence type="ECO:0000313" key="3">
    <source>
        <dbReference type="Proteomes" id="UP000814176"/>
    </source>
</evidence>
<feature type="compositionally biased region" description="Low complexity" evidence="1">
    <location>
        <begin position="715"/>
        <end position="727"/>
    </location>
</feature>